<dbReference type="Proteomes" id="UP000322245">
    <property type="component" value="Unassembled WGS sequence"/>
</dbReference>
<evidence type="ECO:0000313" key="1">
    <source>
        <dbReference type="EMBL" id="TYJ52534.1"/>
    </source>
</evidence>
<comment type="caution">
    <text evidence="1">The sequence shown here is derived from an EMBL/GenBank/DDBJ whole genome shotgun (WGS) entry which is preliminary data.</text>
</comment>
<organism evidence="1 2">
    <name type="scientific">Cryptococcus floricola</name>
    <dbReference type="NCBI Taxonomy" id="2591691"/>
    <lineage>
        <taxon>Eukaryota</taxon>
        <taxon>Fungi</taxon>
        <taxon>Dikarya</taxon>
        <taxon>Basidiomycota</taxon>
        <taxon>Agaricomycotina</taxon>
        <taxon>Tremellomycetes</taxon>
        <taxon>Tremellales</taxon>
        <taxon>Cryptococcaceae</taxon>
        <taxon>Cryptococcus</taxon>
    </lineage>
</organism>
<keyword evidence="2" id="KW-1185">Reference proteome</keyword>
<sequence>MSRYTKQTWSRIDDSSFSAYSAVQKSIYDPIVLKEAYLQAIGATPLKNDASTFLLSHLKYDPESQTISREVLTVSKEDSELTVNDDVKSLETTANLGYDLCLKLELGDSESWLQLASENGDTEALMIKEDEEFANLKRGADLDVVKGIQLVHPSNTNRMEYLLEWALSLEDESSFEHTSQVARPKMLKNTLV</sequence>
<evidence type="ECO:0000313" key="2">
    <source>
        <dbReference type="Proteomes" id="UP000322245"/>
    </source>
</evidence>
<dbReference type="AlphaFoldDB" id="A0A5D3ANU1"/>
<name>A0A5D3ANU1_9TREE</name>
<proteinExistence type="predicted"/>
<dbReference type="EMBL" id="NIDF01000129">
    <property type="protein sequence ID" value="TYJ52534.1"/>
    <property type="molecule type" value="Genomic_DNA"/>
</dbReference>
<gene>
    <name evidence="1" type="ORF">B9479_006858</name>
</gene>
<reference evidence="1 2" key="1">
    <citation type="submission" date="2017-05" db="EMBL/GenBank/DDBJ databases">
        <title>The Genome Sequence of Tsuchiyaea wingfieldii DSM 27421.</title>
        <authorList>
            <person name="Cuomo C."/>
            <person name="Passer A."/>
            <person name="Billmyre B."/>
            <person name="Heitman J."/>
        </authorList>
    </citation>
    <scope>NUCLEOTIDE SEQUENCE [LARGE SCALE GENOMIC DNA]</scope>
    <source>
        <strain evidence="1 2">DSM 27421</strain>
    </source>
</reference>
<protein>
    <submittedName>
        <fullName evidence="1">Uncharacterized protein</fullName>
    </submittedName>
</protein>
<accession>A0A5D3ANU1</accession>